<proteinExistence type="predicted"/>
<reference evidence="2 3" key="1">
    <citation type="journal article" date="2022" name="Int. J. Syst. Evol. Microbiol.">
        <title>Noviherbaspirillum aridicola sp. nov., isolated from an arid soil in Pakistan.</title>
        <authorList>
            <person name="Khan I.U."/>
            <person name="Saqib M."/>
            <person name="Amin A."/>
            <person name="Hussain F."/>
            <person name="Li L."/>
            <person name="Liu Y.H."/>
            <person name="Fang B.Z."/>
            <person name="Ahmed I."/>
            <person name="Li W.J."/>
        </authorList>
    </citation>
    <scope>NUCLEOTIDE SEQUENCE [LARGE SCALE GENOMIC DNA]</scope>
    <source>
        <strain evidence="2 3">NCCP-691</strain>
    </source>
</reference>
<evidence type="ECO:0000313" key="3">
    <source>
        <dbReference type="Proteomes" id="UP000887222"/>
    </source>
</evidence>
<dbReference type="PROSITE" id="PS51257">
    <property type="entry name" value="PROKAR_LIPOPROTEIN"/>
    <property type="match status" value="1"/>
</dbReference>
<comment type="caution">
    <text evidence="2">The sequence shown here is derived from an EMBL/GenBank/DDBJ whole genome shotgun (WGS) entry which is preliminary data.</text>
</comment>
<feature type="region of interest" description="Disordered" evidence="1">
    <location>
        <begin position="23"/>
        <end position="73"/>
    </location>
</feature>
<sequence>MPSRPLLLMLVTLLLGGCMISREGIRPSPQRPSVQGTNDAQGSPLSVPGSGMGVGSGNPAGSAPSAGAATPAR</sequence>
<evidence type="ECO:0000256" key="1">
    <source>
        <dbReference type="SAM" id="MobiDB-lite"/>
    </source>
</evidence>
<dbReference type="Proteomes" id="UP000887222">
    <property type="component" value="Unassembled WGS sequence"/>
</dbReference>
<dbReference type="RefSeq" id="WP_220809744.1">
    <property type="nucleotide sequence ID" value="NZ_BPMK01000016.1"/>
</dbReference>
<dbReference type="EMBL" id="BPMK01000016">
    <property type="protein sequence ID" value="GIZ53325.1"/>
    <property type="molecule type" value="Genomic_DNA"/>
</dbReference>
<feature type="compositionally biased region" description="Polar residues" evidence="1">
    <location>
        <begin position="31"/>
        <end position="41"/>
    </location>
</feature>
<feature type="compositionally biased region" description="Low complexity" evidence="1">
    <location>
        <begin position="59"/>
        <end position="73"/>
    </location>
</feature>
<organism evidence="2 3">
    <name type="scientific">Noviherbaspirillum aridicola</name>
    <dbReference type="NCBI Taxonomy" id="2849687"/>
    <lineage>
        <taxon>Bacteria</taxon>
        <taxon>Pseudomonadati</taxon>
        <taxon>Pseudomonadota</taxon>
        <taxon>Betaproteobacteria</taxon>
        <taxon>Burkholderiales</taxon>
        <taxon>Oxalobacteraceae</taxon>
        <taxon>Noviherbaspirillum</taxon>
    </lineage>
</organism>
<evidence type="ECO:0008006" key="4">
    <source>
        <dbReference type="Google" id="ProtNLM"/>
    </source>
</evidence>
<accession>A0ABQ4Q7Z6</accession>
<name>A0ABQ4Q7Z6_9BURK</name>
<evidence type="ECO:0000313" key="2">
    <source>
        <dbReference type="EMBL" id="GIZ53325.1"/>
    </source>
</evidence>
<keyword evidence="3" id="KW-1185">Reference proteome</keyword>
<gene>
    <name evidence="2" type="ORF">NCCP691_33390</name>
</gene>
<protein>
    <recommendedName>
        <fullName evidence="4">Lipoprotein</fullName>
    </recommendedName>
</protein>